<dbReference type="InterPro" id="IPR014993">
    <property type="entry name" value="DUF1841"/>
</dbReference>
<evidence type="ECO:0000313" key="2">
    <source>
        <dbReference type="EMBL" id="TCU90196.1"/>
    </source>
</evidence>
<gene>
    <name evidence="2" type="ORF">EV682_101217</name>
    <name evidence="1" type="ORF">NCTC11159_00236</name>
</gene>
<accession>A0A377Q2Q8</accession>
<dbReference type="Pfam" id="PF08897">
    <property type="entry name" value="DUF1841"/>
    <property type="match status" value="1"/>
</dbReference>
<sequence>MLFNPSRDEARRFFIQAWQKHQANAPLADIEKIIAGILLHHPEYQPILSEEYLDKDWPPEYGETNPFLHISMHLAIEEQISIDQPAGVKALYQQLYERLSLEHTALHAMMDGLGEMMWQAQRNNTPPDPEVYLEILRFKVGQLK</sequence>
<dbReference type="Proteomes" id="UP000295794">
    <property type="component" value="Unassembled WGS sequence"/>
</dbReference>
<reference evidence="1 3" key="1">
    <citation type="submission" date="2018-06" db="EMBL/GenBank/DDBJ databases">
        <authorList>
            <consortium name="Pathogen Informatics"/>
            <person name="Doyle S."/>
        </authorList>
    </citation>
    <scope>NUCLEOTIDE SEQUENCE [LARGE SCALE GENOMIC DNA]</scope>
    <source>
        <strain evidence="1 3">NCTC11159</strain>
    </source>
</reference>
<evidence type="ECO:0000313" key="1">
    <source>
        <dbReference type="EMBL" id="STQ89223.1"/>
    </source>
</evidence>
<evidence type="ECO:0000313" key="3">
    <source>
        <dbReference type="Proteomes" id="UP000255108"/>
    </source>
</evidence>
<organism evidence="1 3">
    <name type="scientific">Iodobacter fluviatilis</name>
    <dbReference type="NCBI Taxonomy" id="537"/>
    <lineage>
        <taxon>Bacteria</taxon>
        <taxon>Pseudomonadati</taxon>
        <taxon>Pseudomonadota</taxon>
        <taxon>Betaproteobacteria</taxon>
        <taxon>Neisseriales</taxon>
        <taxon>Chitinibacteraceae</taxon>
        <taxon>Iodobacter</taxon>
    </lineage>
</organism>
<dbReference type="EMBL" id="SMBT01000001">
    <property type="protein sequence ID" value="TCU90196.1"/>
    <property type="molecule type" value="Genomic_DNA"/>
</dbReference>
<name>A0A377Q2Q8_9NEIS</name>
<dbReference type="Proteomes" id="UP000255108">
    <property type="component" value="Unassembled WGS sequence"/>
</dbReference>
<protein>
    <submittedName>
        <fullName evidence="1">Domain of uncharacterized function (DUF1841)</fullName>
    </submittedName>
    <submittedName>
        <fullName evidence="2">Uncharacterized protein DUF1841</fullName>
    </submittedName>
</protein>
<dbReference type="RefSeq" id="WP_115225700.1">
    <property type="nucleotide sequence ID" value="NZ_CAWOLO010000001.1"/>
</dbReference>
<dbReference type="OrthoDB" id="9789432at2"/>
<proteinExistence type="predicted"/>
<evidence type="ECO:0000313" key="4">
    <source>
        <dbReference type="Proteomes" id="UP000295794"/>
    </source>
</evidence>
<dbReference type="AlphaFoldDB" id="A0A377Q2Q8"/>
<reference evidence="2 4" key="2">
    <citation type="submission" date="2019-03" db="EMBL/GenBank/DDBJ databases">
        <title>Genomic Encyclopedia of Type Strains, Phase IV (KMG-IV): sequencing the most valuable type-strain genomes for metagenomic binning, comparative biology and taxonomic classification.</title>
        <authorList>
            <person name="Goeker M."/>
        </authorList>
    </citation>
    <scope>NUCLEOTIDE SEQUENCE [LARGE SCALE GENOMIC DNA]</scope>
    <source>
        <strain evidence="2 4">DSM 3764</strain>
    </source>
</reference>
<keyword evidence="4" id="KW-1185">Reference proteome</keyword>
<dbReference type="EMBL" id="UGHR01000001">
    <property type="protein sequence ID" value="STQ89223.1"/>
    <property type="molecule type" value="Genomic_DNA"/>
</dbReference>